<evidence type="ECO:0000256" key="10">
    <source>
        <dbReference type="SAM" id="MobiDB-lite"/>
    </source>
</evidence>
<comment type="caution">
    <text evidence="11">The sequence shown here is derived from an EMBL/GenBank/DDBJ whole genome shotgun (WGS) entry which is preliminary data.</text>
</comment>
<dbReference type="Gene3D" id="1.20.58.1590">
    <property type="entry name" value="Tethering factor for nuclear proteasome Cut8/Sts1"/>
    <property type="match status" value="1"/>
</dbReference>
<dbReference type="GO" id="GO:0000502">
    <property type="term" value="C:proteasome complex"/>
    <property type="evidence" value="ECO:0007669"/>
    <property type="project" value="UniProtKB-KW"/>
</dbReference>
<evidence type="ECO:0000256" key="9">
    <source>
        <dbReference type="RuleBase" id="RU368013"/>
    </source>
</evidence>
<dbReference type="STRING" id="420778.A0A1S8B794"/>
<evidence type="ECO:0000256" key="3">
    <source>
        <dbReference type="ARBA" id="ARBA00016204"/>
    </source>
</evidence>
<dbReference type="GO" id="GO:0015031">
    <property type="term" value="P:protein transport"/>
    <property type="evidence" value="ECO:0007669"/>
    <property type="project" value="UniProtKB-UniRule"/>
</dbReference>
<dbReference type="GO" id="GO:0071630">
    <property type="term" value="P:nuclear protein quality control by the ubiquitin-proteasome system"/>
    <property type="evidence" value="ECO:0007669"/>
    <property type="project" value="UniProtKB-UniRule"/>
</dbReference>
<evidence type="ECO:0000256" key="4">
    <source>
        <dbReference type="ARBA" id="ARBA00022448"/>
    </source>
</evidence>
<evidence type="ECO:0000313" key="11">
    <source>
        <dbReference type="EMBL" id="OMP83430.1"/>
    </source>
</evidence>
<evidence type="ECO:0000256" key="2">
    <source>
        <dbReference type="ARBA" id="ARBA00011464"/>
    </source>
</evidence>
<dbReference type="Pfam" id="PF08559">
    <property type="entry name" value="Cut8"/>
    <property type="match status" value="1"/>
</dbReference>
<dbReference type="AlphaFoldDB" id="A0A1S8B794"/>
<gene>
    <name evidence="11" type="ORF">BK809_0004811</name>
</gene>
<feature type="compositionally biased region" description="Polar residues" evidence="10">
    <location>
        <begin position="74"/>
        <end position="87"/>
    </location>
</feature>
<comment type="function">
    <text evidence="8 9">Involved in ubiquitin-mediated protein degradation. Regulatory factor in the ubiquitin/proteasome pathway that controls the turnover of proteasome substrates. Targets proteasomes to the nucleus and facilitates the degradation of nuclear proteins.</text>
</comment>
<comment type="similarity">
    <text evidence="1 9">Belongs to the cut8/STS1 family.</text>
</comment>
<reference evidence="11 12" key="1">
    <citation type="submission" date="2017-01" db="EMBL/GenBank/DDBJ databases">
        <title>Draft genome sequence of Diplodia seriata F98.1, a fungal species involved in grapevine trunk diseases.</title>
        <authorList>
            <person name="Robert-Siegwald G."/>
            <person name="Vallet J."/>
            <person name="Abou-Mansour E."/>
            <person name="Xu J."/>
            <person name="Rey P."/>
            <person name="Bertsch C."/>
            <person name="Rego C."/>
            <person name="Larignon P."/>
            <person name="Fontaine F."/>
            <person name="Lebrun M.-H."/>
        </authorList>
    </citation>
    <scope>NUCLEOTIDE SEQUENCE [LARGE SCALE GENOMIC DNA]</scope>
    <source>
        <strain evidence="11 12">F98.1</strain>
    </source>
</reference>
<evidence type="ECO:0000313" key="12">
    <source>
        <dbReference type="Proteomes" id="UP000190776"/>
    </source>
</evidence>
<dbReference type="GO" id="GO:0005737">
    <property type="term" value="C:cytoplasm"/>
    <property type="evidence" value="ECO:0007669"/>
    <property type="project" value="UniProtKB-SubCell"/>
</dbReference>
<keyword evidence="7 9" id="KW-0539">Nucleus</keyword>
<evidence type="ECO:0000256" key="5">
    <source>
        <dbReference type="ARBA" id="ARBA00022490"/>
    </source>
</evidence>
<dbReference type="OrthoDB" id="10061064at2759"/>
<dbReference type="InterPro" id="IPR013868">
    <property type="entry name" value="Cut8/Sts1_fam"/>
</dbReference>
<keyword evidence="11" id="KW-0647">Proteasome</keyword>
<dbReference type="PANTHER" id="PTHR28032:SF1">
    <property type="entry name" value="FI02826P"/>
    <property type="match status" value="1"/>
</dbReference>
<feature type="compositionally biased region" description="Basic and acidic residues" evidence="10">
    <location>
        <begin position="58"/>
        <end position="70"/>
    </location>
</feature>
<evidence type="ECO:0000256" key="6">
    <source>
        <dbReference type="ARBA" id="ARBA00022927"/>
    </source>
</evidence>
<name>A0A1S8B794_9PEZI</name>
<comment type="subcellular location">
    <subcellularLocation>
        <location evidence="9">Cytoplasm</location>
    </subcellularLocation>
    <subcellularLocation>
        <location evidence="9">Nucleus</location>
    </subcellularLocation>
</comment>
<comment type="subunit">
    <text evidence="2 9">Binds the proteasome.</text>
</comment>
<dbReference type="GO" id="GO:0031965">
    <property type="term" value="C:nuclear membrane"/>
    <property type="evidence" value="ECO:0007669"/>
    <property type="project" value="TreeGrafter"/>
</dbReference>
<keyword evidence="4 9" id="KW-0813">Transport</keyword>
<dbReference type="EMBL" id="MSZU01000111">
    <property type="protein sequence ID" value="OMP83430.1"/>
    <property type="molecule type" value="Genomic_DNA"/>
</dbReference>
<dbReference type="InterPro" id="IPR038422">
    <property type="entry name" value="Cut8/Sts1_sf"/>
</dbReference>
<dbReference type="GO" id="GO:0031144">
    <property type="term" value="P:proteasome localization"/>
    <property type="evidence" value="ECO:0007669"/>
    <property type="project" value="UniProtKB-UniRule"/>
</dbReference>
<evidence type="ECO:0000256" key="1">
    <source>
        <dbReference type="ARBA" id="ARBA00006199"/>
    </source>
</evidence>
<accession>A0A1S8B794</accession>
<keyword evidence="5 9" id="KW-0963">Cytoplasm</keyword>
<dbReference type="GO" id="GO:0070628">
    <property type="term" value="F:proteasome binding"/>
    <property type="evidence" value="ECO:0007669"/>
    <property type="project" value="TreeGrafter"/>
</dbReference>
<proteinExistence type="inferred from homology"/>
<protein>
    <recommendedName>
        <fullName evidence="3 9">Tethering factor for nuclear proteasome STS1</fullName>
    </recommendedName>
</protein>
<evidence type="ECO:0000256" key="7">
    <source>
        <dbReference type="ARBA" id="ARBA00023242"/>
    </source>
</evidence>
<evidence type="ECO:0000256" key="8">
    <source>
        <dbReference type="ARBA" id="ARBA00025651"/>
    </source>
</evidence>
<feature type="region of interest" description="Disordered" evidence="10">
    <location>
        <begin position="41"/>
        <end position="101"/>
    </location>
</feature>
<keyword evidence="6 9" id="KW-0653">Protein transport</keyword>
<sequence length="336" mass="36876">MNSVLATSPFAAPHLLQHNRLSPNRSSASLLPLPPVHAKLTCPAVPPAPSQMSSRKRKADEDHADADERMSASPERSPSMGQRTLIQPSARHGSKRLRTNISGRPLGLSRLLETLGPEDMRSLLQSICQRHPDIGAEVVNTAPRPSVASALQVLNNYESALQAAFPFGNRNTSDYAYNRVRQPLHDLLEALKDYTPHFLPPNEMQPATSLDFLDGATEILHKLPNWDTFQHNRHKHEAYEEMAKAWAMVVREAGKRGGGIQLGYGGWDQKISKHNELSGGRMQEAANELRSHLGWMGGNGAAAQQAGVNPNDPTSIRQQLLNGTYGMVAPVRVGPW</sequence>
<organism evidence="11 12">
    <name type="scientific">Diplodia seriata</name>
    <dbReference type="NCBI Taxonomy" id="420778"/>
    <lineage>
        <taxon>Eukaryota</taxon>
        <taxon>Fungi</taxon>
        <taxon>Dikarya</taxon>
        <taxon>Ascomycota</taxon>
        <taxon>Pezizomycotina</taxon>
        <taxon>Dothideomycetes</taxon>
        <taxon>Dothideomycetes incertae sedis</taxon>
        <taxon>Botryosphaeriales</taxon>
        <taxon>Botryosphaeriaceae</taxon>
        <taxon>Diplodia</taxon>
    </lineage>
</organism>
<dbReference type="FunFam" id="1.20.58.1590:FF:000001">
    <property type="entry name" value="Tethering factor for nuclear proteasome STS1"/>
    <property type="match status" value="1"/>
</dbReference>
<dbReference type="Proteomes" id="UP000190776">
    <property type="component" value="Unassembled WGS sequence"/>
</dbReference>
<dbReference type="PANTHER" id="PTHR28032">
    <property type="entry name" value="FI02826P"/>
    <property type="match status" value="1"/>
</dbReference>